<organism evidence="12 13">
    <name type="scientific">Scleropages formosus</name>
    <name type="common">Asian bonytongue</name>
    <name type="synonym">Osteoglossum formosum</name>
    <dbReference type="NCBI Taxonomy" id="113540"/>
    <lineage>
        <taxon>Eukaryota</taxon>
        <taxon>Metazoa</taxon>
        <taxon>Chordata</taxon>
        <taxon>Craniata</taxon>
        <taxon>Vertebrata</taxon>
        <taxon>Euteleostomi</taxon>
        <taxon>Actinopterygii</taxon>
        <taxon>Neopterygii</taxon>
        <taxon>Teleostei</taxon>
        <taxon>Osteoglossocephala</taxon>
        <taxon>Osteoglossomorpha</taxon>
        <taxon>Osteoglossiformes</taxon>
        <taxon>Osteoglossidae</taxon>
        <taxon>Scleropages</taxon>
    </lineage>
</organism>
<evidence type="ECO:0000256" key="2">
    <source>
        <dbReference type="ARBA" id="ARBA00004496"/>
    </source>
</evidence>
<evidence type="ECO:0000313" key="13">
    <source>
        <dbReference type="Proteomes" id="UP000694397"/>
    </source>
</evidence>
<keyword evidence="8" id="KW-0234">DNA repair</keyword>
<name>A0A8C9R0I5_SCLFO</name>
<reference evidence="12" key="3">
    <citation type="submission" date="2025-09" db="UniProtKB">
        <authorList>
            <consortium name="Ensembl"/>
        </authorList>
    </citation>
    <scope>IDENTIFICATION</scope>
</reference>
<evidence type="ECO:0000313" key="12">
    <source>
        <dbReference type="Ensembl" id="ENSSFOP00015001904.1"/>
    </source>
</evidence>
<evidence type="ECO:0000256" key="6">
    <source>
        <dbReference type="ARBA" id="ARBA00022763"/>
    </source>
</evidence>
<proteinExistence type="inferred from homology"/>
<dbReference type="CTD" id="55010"/>
<dbReference type="OrthoDB" id="6427080at2759"/>
<keyword evidence="6" id="KW-0227">DNA damage</keyword>
<evidence type="ECO:0000256" key="3">
    <source>
        <dbReference type="ARBA" id="ARBA00009135"/>
    </source>
</evidence>
<evidence type="ECO:0000256" key="8">
    <source>
        <dbReference type="ARBA" id="ARBA00023204"/>
    </source>
</evidence>
<dbReference type="KEGG" id="sfm:108931353"/>
<comment type="similarity">
    <text evidence="3">Belongs to the PARI family.</text>
</comment>
<dbReference type="InterPro" id="IPR027417">
    <property type="entry name" value="P-loop_NTPase"/>
</dbReference>
<accession>A0A8C9R0I5</accession>
<dbReference type="GO" id="GO:0005634">
    <property type="term" value="C:nucleus"/>
    <property type="evidence" value="ECO:0007669"/>
    <property type="project" value="UniProtKB-SubCell"/>
</dbReference>
<dbReference type="GO" id="GO:0003677">
    <property type="term" value="F:DNA binding"/>
    <property type="evidence" value="ECO:0007669"/>
    <property type="project" value="UniProtKB-KW"/>
</dbReference>
<sequence length="571" mass="63542">MSWAKLEEGMKIVARIFRRECYRVLESERTTVRGADSMLMALQLVMADVNKQETGEFTVTLSDVLVAWQYLLRDKLHLPLDLPHPENYNIVRRQYDSFLKHTNTVDLIDVHRMYRQLKTDSDPDEPLSSVQLLQFLAGNVQSIEECPQASSNKEFPQTPSSTARQNSMQIRMFLRRIFCSYLDLLVNTKNDLAFAHILNFPCRGLGQLAFRDLRHEARASNMSLFLATTSFVRAVQLGGRGYAPPDSHPLRKHLKGLSDLVNFIDHLEELLGETADPSIAGGKLIGSIRATMLKGRGSGDSVGTATEEVAQDLRERICQIHIDQREATFDSGISPARPKAHAINHATAYGGRDTVKVLKTLLDEEALAPPCRNKAELLYGDHMDFNSNETCLLALFRSPDGPSGTSPKPLRRRVQEQLRPKVKGRVIRSQFACTYRDEDLPLSRVLHFPSTSQLPTCIHPAPKCTVPPERDGIMSLTAENCRTVSTAGVASKCPLGRPPLAPELGNCHPSVEQASKKGKACKRKLAEGGPQGKAENHPLKKMVRSVDRLSAQPGKKKLIPGQATLTSFFRL</sequence>
<dbReference type="Proteomes" id="UP000694397">
    <property type="component" value="Chromosome 2"/>
</dbReference>
<dbReference type="PANTHER" id="PTHR32121">
    <property type="entry name" value="PCNA-INTERACTING PARTNER"/>
    <property type="match status" value="1"/>
</dbReference>
<dbReference type="Ensembl" id="ENSSFOT00015001944.2">
    <property type="protein sequence ID" value="ENSSFOP00015001904.1"/>
    <property type="gene ID" value="ENSSFOG00015001286.2"/>
</dbReference>
<keyword evidence="7" id="KW-0238">DNA-binding</keyword>
<dbReference type="RefSeq" id="XP_018602600.1">
    <property type="nucleotide sequence ID" value="XM_018747084.1"/>
</dbReference>
<keyword evidence="13" id="KW-1185">Reference proteome</keyword>
<dbReference type="InterPro" id="IPR038932">
    <property type="entry name" value="PARPBP"/>
</dbReference>
<evidence type="ECO:0000256" key="11">
    <source>
        <dbReference type="ARBA" id="ARBA00032731"/>
    </source>
</evidence>
<evidence type="ECO:0000256" key="9">
    <source>
        <dbReference type="ARBA" id="ARBA00023242"/>
    </source>
</evidence>
<reference evidence="12" key="2">
    <citation type="submission" date="2025-08" db="UniProtKB">
        <authorList>
            <consortium name="Ensembl"/>
        </authorList>
    </citation>
    <scope>IDENTIFICATION</scope>
</reference>
<dbReference type="GO" id="GO:0006281">
    <property type="term" value="P:DNA repair"/>
    <property type="evidence" value="ECO:0007669"/>
    <property type="project" value="UniProtKB-KW"/>
</dbReference>
<dbReference type="AlphaFoldDB" id="A0A8C9R0I5"/>
<comment type="subcellular location">
    <subcellularLocation>
        <location evidence="2">Cytoplasm</location>
    </subcellularLocation>
    <subcellularLocation>
        <location evidence="1">Nucleus</location>
    </subcellularLocation>
</comment>
<dbReference type="SUPFAM" id="SSF52540">
    <property type="entry name" value="P-loop containing nucleoside triphosphate hydrolases"/>
    <property type="match status" value="1"/>
</dbReference>
<evidence type="ECO:0000256" key="10">
    <source>
        <dbReference type="ARBA" id="ARBA00031632"/>
    </source>
</evidence>
<reference evidence="12 13" key="1">
    <citation type="submission" date="2019-04" db="EMBL/GenBank/DDBJ databases">
        <authorList>
            <consortium name="Wellcome Sanger Institute Data Sharing"/>
        </authorList>
    </citation>
    <scope>NUCLEOTIDE SEQUENCE [LARGE SCALE GENOMIC DNA]</scope>
</reference>
<protein>
    <recommendedName>
        <fullName evidence="4">PCNA-interacting partner</fullName>
    </recommendedName>
    <alternativeName>
        <fullName evidence="10">PARP-1 binding protein</fullName>
    </alternativeName>
    <alternativeName>
        <fullName evidence="11">PARP1-binding protein</fullName>
    </alternativeName>
</protein>
<keyword evidence="5" id="KW-0963">Cytoplasm</keyword>
<evidence type="ECO:0000256" key="1">
    <source>
        <dbReference type="ARBA" id="ARBA00004123"/>
    </source>
</evidence>
<dbReference type="GO" id="GO:2000042">
    <property type="term" value="P:negative regulation of double-strand break repair via homologous recombination"/>
    <property type="evidence" value="ECO:0007669"/>
    <property type="project" value="InterPro"/>
</dbReference>
<evidence type="ECO:0000256" key="4">
    <source>
        <dbReference type="ARBA" id="ARBA00014320"/>
    </source>
</evidence>
<evidence type="ECO:0000256" key="7">
    <source>
        <dbReference type="ARBA" id="ARBA00023125"/>
    </source>
</evidence>
<dbReference type="GeneID" id="108931353"/>
<dbReference type="GO" id="GO:0005737">
    <property type="term" value="C:cytoplasm"/>
    <property type="evidence" value="ECO:0007669"/>
    <property type="project" value="UniProtKB-SubCell"/>
</dbReference>
<evidence type="ECO:0000256" key="5">
    <source>
        <dbReference type="ARBA" id="ARBA00022490"/>
    </source>
</evidence>
<gene>
    <name evidence="12" type="primary">parpbp</name>
</gene>
<keyword evidence="9" id="KW-0539">Nucleus</keyword>
<dbReference type="GeneTree" id="ENSGT00390000006088"/>
<dbReference type="Gene3D" id="1.10.486.10">
    <property type="entry name" value="PCRA, domain 4"/>
    <property type="match status" value="1"/>
</dbReference>
<dbReference type="GO" id="GO:0000785">
    <property type="term" value="C:chromatin"/>
    <property type="evidence" value="ECO:0007669"/>
    <property type="project" value="TreeGrafter"/>
</dbReference>
<dbReference type="PANTHER" id="PTHR32121:SF0">
    <property type="entry name" value="PCNA-INTERACTING PARTNER"/>
    <property type="match status" value="1"/>
</dbReference>